<dbReference type="InterPro" id="IPR051783">
    <property type="entry name" value="NAD(P)-dependent_oxidoreduct"/>
</dbReference>
<organism evidence="2 3">
    <name type="scientific">Halostreptopolyspora alba</name>
    <dbReference type="NCBI Taxonomy" id="2487137"/>
    <lineage>
        <taxon>Bacteria</taxon>
        <taxon>Bacillati</taxon>
        <taxon>Actinomycetota</taxon>
        <taxon>Actinomycetes</taxon>
        <taxon>Streptosporangiales</taxon>
        <taxon>Nocardiopsidaceae</taxon>
        <taxon>Halostreptopolyspora</taxon>
    </lineage>
</organism>
<name>A0A3N0EFL5_9ACTN</name>
<gene>
    <name evidence="2" type="ORF">EFW17_05195</name>
</gene>
<sequence length="325" mass="34310">MTQPSSSRALVVVLGASGFVGSAVTTALARCPVRLRAVARRPSVVPAGQAETEVRTADLTDQSQLSDVVAGADAVINLVKHDGGWRAAEEESTSRLTNVDVMTSLVESLRGGDRDGRPPVVLFSGTISQIGVPPDHPIDGTEPDEPITAYDRQKLAAEQVLKKATADGVVRGASLRLPTIFGHGRTPESADHGVVATMVRRALAGQELTMWHDGTVEREFIYAPDVADAFLAALDHADDLAGGHWPLGSDRSEPLGDVFREIAERVAAHTGGPAVPVVSIDPPAHAPVTDFKSVRVDSSRFRAITGWKPRVPLGEAVRNTIAALA</sequence>
<keyword evidence="3" id="KW-1185">Reference proteome</keyword>
<dbReference type="Pfam" id="PF01370">
    <property type="entry name" value="Epimerase"/>
    <property type="match status" value="1"/>
</dbReference>
<evidence type="ECO:0000259" key="1">
    <source>
        <dbReference type="Pfam" id="PF01370"/>
    </source>
</evidence>
<dbReference type="InterPro" id="IPR001509">
    <property type="entry name" value="Epimerase_deHydtase"/>
</dbReference>
<feature type="domain" description="NAD-dependent epimerase/dehydratase" evidence="1">
    <location>
        <begin position="11"/>
        <end position="245"/>
    </location>
</feature>
<dbReference type="GO" id="GO:0004029">
    <property type="term" value="F:aldehyde dehydrogenase (NAD+) activity"/>
    <property type="evidence" value="ECO:0007669"/>
    <property type="project" value="TreeGrafter"/>
</dbReference>
<dbReference type="PANTHER" id="PTHR48079">
    <property type="entry name" value="PROTEIN YEEZ"/>
    <property type="match status" value="1"/>
</dbReference>
<protein>
    <submittedName>
        <fullName evidence="2">NAD(P)-dependent oxidoreductase</fullName>
    </submittedName>
</protein>
<proteinExistence type="predicted"/>
<comment type="caution">
    <text evidence="2">The sequence shown here is derived from an EMBL/GenBank/DDBJ whole genome shotgun (WGS) entry which is preliminary data.</text>
</comment>
<dbReference type="Gene3D" id="3.40.50.720">
    <property type="entry name" value="NAD(P)-binding Rossmann-like Domain"/>
    <property type="match status" value="1"/>
</dbReference>
<dbReference type="InterPro" id="IPR036291">
    <property type="entry name" value="NAD(P)-bd_dom_sf"/>
</dbReference>
<dbReference type="GO" id="GO:0005737">
    <property type="term" value="C:cytoplasm"/>
    <property type="evidence" value="ECO:0007669"/>
    <property type="project" value="TreeGrafter"/>
</dbReference>
<evidence type="ECO:0000313" key="3">
    <source>
        <dbReference type="Proteomes" id="UP000269198"/>
    </source>
</evidence>
<dbReference type="AlphaFoldDB" id="A0A3N0EFL5"/>
<dbReference type="SUPFAM" id="SSF51735">
    <property type="entry name" value="NAD(P)-binding Rossmann-fold domains"/>
    <property type="match status" value="1"/>
</dbReference>
<reference evidence="2 3" key="1">
    <citation type="submission" date="2018-11" db="EMBL/GenBank/DDBJ databases">
        <title>The genome draft of YIM 96095.</title>
        <authorList>
            <person name="Tang S.-K."/>
            <person name="Chunyu W.-X."/>
            <person name="Feng Y.-Z."/>
        </authorList>
    </citation>
    <scope>NUCLEOTIDE SEQUENCE [LARGE SCALE GENOMIC DNA]</scope>
    <source>
        <strain evidence="2 3">YIM 96095</strain>
    </source>
</reference>
<evidence type="ECO:0000313" key="2">
    <source>
        <dbReference type="EMBL" id="RNL86658.1"/>
    </source>
</evidence>
<dbReference type="RefSeq" id="WP_123200184.1">
    <property type="nucleotide sequence ID" value="NZ_RJMB01000003.1"/>
</dbReference>
<accession>A0A3N0EFL5</accession>
<dbReference type="PANTHER" id="PTHR48079:SF6">
    <property type="entry name" value="NAD(P)-BINDING DOMAIN-CONTAINING PROTEIN-RELATED"/>
    <property type="match status" value="1"/>
</dbReference>
<dbReference type="OrthoDB" id="3288614at2"/>
<dbReference type="EMBL" id="RJMB01000003">
    <property type="protein sequence ID" value="RNL86658.1"/>
    <property type="molecule type" value="Genomic_DNA"/>
</dbReference>
<dbReference type="Proteomes" id="UP000269198">
    <property type="component" value="Unassembled WGS sequence"/>
</dbReference>